<evidence type="ECO:0000313" key="5">
    <source>
        <dbReference type="EMBL" id="HIX52689.1"/>
    </source>
</evidence>
<dbReference type="AlphaFoldDB" id="A0A9D2AXG2"/>
<keyword evidence="3" id="KW-0406">Ion transport</keyword>
<reference evidence="5" key="2">
    <citation type="submission" date="2021-04" db="EMBL/GenBank/DDBJ databases">
        <authorList>
            <person name="Gilroy R."/>
        </authorList>
    </citation>
    <scope>NUCLEOTIDE SEQUENCE</scope>
    <source>
        <strain evidence="5">ChiGjej4B4-12881</strain>
    </source>
</reference>
<protein>
    <submittedName>
        <fullName evidence="5">V-type ATP synthase subunit E</fullName>
    </submittedName>
</protein>
<dbReference type="InterPro" id="IPR038495">
    <property type="entry name" value="ATPase_E_C"/>
</dbReference>
<gene>
    <name evidence="5" type="ORF">IAA28_07780</name>
</gene>
<dbReference type="GO" id="GO:0033178">
    <property type="term" value="C:proton-transporting two-sector ATPase complex, catalytic domain"/>
    <property type="evidence" value="ECO:0007669"/>
    <property type="project" value="InterPro"/>
</dbReference>
<dbReference type="EMBL" id="DXEU01000140">
    <property type="protein sequence ID" value="HIX52689.1"/>
    <property type="molecule type" value="Genomic_DNA"/>
</dbReference>
<evidence type="ECO:0000256" key="3">
    <source>
        <dbReference type="ARBA" id="ARBA00023065"/>
    </source>
</evidence>
<organism evidence="5 6">
    <name type="scientific">Candidatus Lachnoclostridium stercoripullorum</name>
    <dbReference type="NCBI Taxonomy" id="2838635"/>
    <lineage>
        <taxon>Bacteria</taxon>
        <taxon>Bacillati</taxon>
        <taxon>Bacillota</taxon>
        <taxon>Clostridia</taxon>
        <taxon>Lachnospirales</taxon>
        <taxon>Lachnospiraceae</taxon>
    </lineage>
</organism>
<comment type="caution">
    <text evidence="5">The sequence shown here is derived from an EMBL/GenBank/DDBJ whole genome shotgun (WGS) entry which is preliminary data.</text>
</comment>
<sequence>MAGLDKIIGQIQKESEDAAARTIAAAREKAENMLQQAREEAEAQCGEIRARSAKEKEDILERGRSAAELKVRQGLLAKKQEIIGSVLADALKAAKNLEAERYFQVIVRLAADAAMAGEGVVFFSEADLQRLPSDLERRMNDAVKDKGAVLKISSEPRAMDGGFILCYGGIEENCSFDAIFDSAREHLQDAVQRILFA</sequence>
<name>A0A9D2AXG2_9FIRM</name>
<evidence type="ECO:0000256" key="1">
    <source>
        <dbReference type="ARBA" id="ARBA00005901"/>
    </source>
</evidence>
<feature type="coiled-coil region" evidence="4">
    <location>
        <begin position="16"/>
        <end position="58"/>
    </location>
</feature>
<keyword evidence="2" id="KW-0813">Transport</keyword>
<dbReference type="SUPFAM" id="SSF160527">
    <property type="entry name" value="V-type ATPase subunit E-like"/>
    <property type="match status" value="1"/>
</dbReference>
<reference evidence="5" key="1">
    <citation type="journal article" date="2021" name="PeerJ">
        <title>Extensive microbial diversity within the chicken gut microbiome revealed by metagenomics and culture.</title>
        <authorList>
            <person name="Gilroy R."/>
            <person name="Ravi A."/>
            <person name="Getino M."/>
            <person name="Pursley I."/>
            <person name="Horton D.L."/>
            <person name="Alikhan N.F."/>
            <person name="Baker D."/>
            <person name="Gharbi K."/>
            <person name="Hall N."/>
            <person name="Watson M."/>
            <person name="Adriaenssens E.M."/>
            <person name="Foster-Nyarko E."/>
            <person name="Jarju S."/>
            <person name="Secka A."/>
            <person name="Antonio M."/>
            <person name="Oren A."/>
            <person name="Chaudhuri R.R."/>
            <person name="La Ragione R."/>
            <person name="Hildebrand F."/>
            <person name="Pallen M.J."/>
        </authorList>
    </citation>
    <scope>NUCLEOTIDE SEQUENCE</scope>
    <source>
        <strain evidence="5">ChiGjej4B4-12881</strain>
    </source>
</reference>
<dbReference type="Gene3D" id="3.30.2320.30">
    <property type="entry name" value="ATP synthase, E subunit, C-terminal"/>
    <property type="match status" value="1"/>
</dbReference>
<dbReference type="InterPro" id="IPR002842">
    <property type="entry name" value="ATPase_V1_Esu"/>
</dbReference>
<dbReference type="Pfam" id="PF01991">
    <property type="entry name" value="vATP-synt_E"/>
    <property type="match status" value="1"/>
</dbReference>
<proteinExistence type="inferred from homology"/>
<dbReference type="Proteomes" id="UP000886780">
    <property type="component" value="Unassembled WGS sequence"/>
</dbReference>
<evidence type="ECO:0000313" key="6">
    <source>
        <dbReference type="Proteomes" id="UP000886780"/>
    </source>
</evidence>
<evidence type="ECO:0000256" key="4">
    <source>
        <dbReference type="SAM" id="Coils"/>
    </source>
</evidence>
<evidence type="ECO:0000256" key="2">
    <source>
        <dbReference type="ARBA" id="ARBA00022448"/>
    </source>
</evidence>
<dbReference type="GO" id="GO:0046961">
    <property type="term" value="F:proton-transporting ATPase activity, rotational mechanism"/>
    <property type="evidence" value="ECO:0007669"/>
    <property type="project" value="InterPro"/>
</dbReference>
<accession>A0A9D2AXG2</accession>
<keyword evidence="4" id="KW-0175">Coiled coil</keyword>
<comment type="similarity">
    <text evidence="1">Belongs to the V-ATPase E subunit family.</text>
</comment>